<feature type="domain" description="SET" evidence="1">
    <location>
        <begin position="71"/>
        <end position="138"/>
    </location>
</feature>
<evidence type="ECO:0000313" key="4">
    <source>
        <dbReference type="Proteomes" id="UP000317494"/>
    </source>
</evidence>
<dbReference type="AlphaFoldDB" id="A0A507D601"/>
<dbReference type="InterPro" id="IPR046341">
    <property type="entry name" value="SET_dom_sf"/>
</dbReference>
<evidence type="ECO:0000313" key="3">
    <source>
        <dbReference type="EMBL" id="TPX46999.1"/>
    </source>
</evidence>
<gene>
    <name evidence="3" type="ORF">SeMB42_g03503</name>
    <name evidence="2" type="ORF">SeMB42_g03505</name>
</gene>
<protein>
    <recommendedName>
        <fullName evidence="1">SET domain-containing protein</fullName>
    </recommendedName>
</protein>
<evidence type="ECO:0000259" key="1">
    <source>
        <dbReference type="Pfam" id="PF00856"/>
    </source>
</evidence>
<dbReference type="VEuPathDB" id="FungiDB:SeMB42_g03503"/>
<evidence type="ECO:0000313" key="2">
    <source>
        <dbReference type="EMBL" id="TPX46997.1"/>
    </source>
</evidence>
<organism evidence="3 4">
    <name type="scientific">Synchytrium endobioticum</name>
    <dbReference type="NCBI Taxonomy" id="286115"/>
    <lineage>
        <taxon>Eukaryota</taxon>
        <taxon>Fungi</taxon>
        <taxon>Fungi incertae sedis</taxon>
        <taxon>Chytridiomycota</taxon>
        <taxon>Chytridiomycota incertae sedis</taxon>
        <taxon>Chytridiomycetes</taxon>
        <taxon>Synchytriales</taxon>
        <taxon>Synchytriaceae</taxon>
        <taxon>Synchytrium</taxon>
    </lineage>
</organism>
<accession>A0A507D601</accession>
<dbReference type="VEuPathDB" id="FungiDB:SeMB42_g03505"/>
<dbReference type="Proteomes" id="UP000317494">
    <property type="component" value="Unassembled WGS sequence"/>
</dbReference>
<sequence length="184" mass="20785">MPVLVVGDGVFGWRAPYSASPARSCFRTAATARALVVFSPESNVKGPGGGMFPLSVHSRATEKFNQTDVMYEMLRDVDKAYVLNYRPMECSEWKWLLPQSNARYANHSCDPNGIITNDQHAKTIKLVKKGEQITFVYNVGSDEDWWDPLWSFKCECGAGACQGIIDYRYRTVKNQFGRKVLLDE</sequence>
<dbReference type="Gene3D" id="2.170.270.10">
    <property type="entry name" value="SET domain"/>
    <property type="match status" value="1"/>
</dbReference>
<proteinExistence type="predicted"/>
<dbReference type="Pfam" id="PF00856">
    <property type="entry name" value="SET"/>
    <property type="match status" value="1"/>
</dbReference>
<dbReference type="EMBL" id="QEAN01000125">
    <property type="protein sequence ID" value="TPX46999.1"/>
    <property type="molecule type" value="Genomic_DNA"/>
</dbReference>
<dbReference type="EMBL" id="QEAN01000125">
    <property type="protein sequence ID" value="TPX46997.1"/>
    <property type="molecule type" value="Genomic_DNA"/>
</dbReference>
<keyword evidence="4" id="KW-1185">Reference proteome</keyword>
<reference evidence="3 4" key="1">
    <citation type="journal article" date="2019" name="Sci. Rep.">
        <title>Comparative genomics of chytrid fungi reveal insights into the obligate biotrophic and pathogenic lifestyle of Synchytrium endobioticum.</title>
        <authorList>
            <person name="van de Vossenberg B.T.L.H."/>
            <person name="Warris S."/>
            <person name="Nguyen H.D.T."/>
            <person name="van Gent-Pelzer M.P.E."/>
            <person name="Joly D.L."/>
            <person name="van de Geest H.C."/>
            <person name="Bonants P.J.M."/>
            <person name="Smith D.S."/>
            <person name="Levesque C.A."/>
            <person name="van der Lee T.A.J."/>
        </authorList>
    </citation>
    <scope>NUCLEOTIDE SEQUENCE [LARGE SCALE GENOMIC DNA]</scope>
    <source>
        <strain evidence="3 4">MB42</strain>
    </source>
</reference>
<name>A0A507D601_9FUNG</name>
<dbReference type="InterPro" id="IPR001214">
    <property type="entry name" value="SET_dom"/>
</dbReference>
<dbReference type="SUPFAM" id="SSF82199">
    <property type="entry name" value="SET domain"/>
    <property type="match status" value="1"/>
</dbReference>
<comment type="caution">
    <text evidence="3">The sequence shown here is derived from an EMBL/GenBank/DDBJ whole genome shotgun (WGS) entry which is preliminary data.</text>
</comment>